<accession>A0ABQ3WSL7</accession>
<sequence>MSDGSDREPGTRARLAGTPPAQHNSGDHDRGVNGGEHAKDRGPGPLNRCGDLLAMLAMLTMATVLPGGLRAGVFVTGGAVSIRVLVTGDAMGAGIGVTGMQLCCGVGVAGTVVVAGLDG</sequence>
<feature type="compositionally biased region" description="Basic and acidic residues" evidence="1">
    <location>
        <begin position="25"/>
        <end position="42"/>
    </location>
</feature>
<proteinExistence type="predicted"/>
<feature type="region of interest" description="Disordered" evidence="1">
    <location>
        <begin position="1"/>
        <end position="45"/>
    </location>
</feature>
<reference evidence="2" key="1">
    <citation type="submission" date="2021-01" db="EMBL/GenBank/DDBJ databases">
        <title>Whole genome shotgun sequence of Actinoplanes capillaceus NBRC 16408.</title>
        <authorList>
            <person name="Komaki H."/>
            <person name="Tamura T."/>
        </authorList>
    </citation>
    <scope>NUCLEOTIDE SEQUENCE [LARGE SCALE GENOMIC DNA]</scope>
    <source>
        <strain evidence="2">NBRC 16408</strain>
    </source>
</reference>
<gene>
    <name evidence="2" type="ORF">Aca07nite_64410</name>
</gene>
<organism evidence="2">
    <name type="scientific">Actinoplanes campanulatus</name>
    <dbReference type="NCBI Taxonomy" id="113559"/>
    <lineage>
        <taxon>Bacteria</taxon>
        <taxon>Bacillati</taxon>
        <taxon>Actinomycetota</taxon>
        <taxon>Actinomycetes</taxon>
        <taxon>Micromonosporales</taxon>
        <taxon>Micromonosporaceae</taxon>
        <taxon>Actinoplanes</taxon>
    </lineage>
</organism>
<dbReference type="EMBL" id="BOMF01000121">
    <property type="protein sequence ID" value="GID49166.1"/>
    <property type="molecule type" value="Genomic_DNA"/>
</dbReference>
<evidence type="ECO:0000313" key="2">
    <source>
        <dbReference type="EMBL" id="GID49166.1"/>
    </source>
</evidence>
<comment type="caution">
    <text evidence="2">The sequence shown here is derived from an EMBL/GenBank/DDBJ whole genome shotgun (WGS) entry which is preliminary data.</text>
</comment>
<name>A0ABQ3WSL7_9ACTN</name>
<evidence type="ECO:0000256" key="1">
    <source>
        <dbReference type="SAM" id="MobiDB-lite"/>
    </source>
</evidence>
<feature type="compositionally biased region" description="Basic and acidic residues" evidence="1">
    <location>
        <begin position="1"/>
        <end position="11"/>
    </location>
</feature>
<protein>
    <submittedName>
        <fullName evidence="2">Uncharacterized protein</fullName>
    </submittedName>
</protein>